<evidence type="ECO:0000313" key="3">
    <source>
        <dbReference type="Proteomes" id="UP001248709"/>
    </source>
</evidence>
<protein>
    <recommendedName>
        <fullName evidence="4">DUF3951 domain-containing protein</fullName>
    </recommendedName>
</protein>
<comment type="caution">
    <text evidence="2">The sequence shown here is derived from an EMBL/GenBank/DDBJ whole genome shotgun (WGS) entry which is preliminary data.</text>
</comment>
<proteinExistence type="predicted"/>
<feature type="compositionally biased region" description="Basic and acidic residues" evidence="1">
    <location>
        <begin position="59"/>
        <end position="69"/>
    </location>
</feature>
<organism evidence="2 3">
    <name type="scientific">Paenibacillus forsythiae</name>
    <dbReference type="NCBI Taxonomy" id="365616"/>
    <lineage>
        <taxon>Bacteria</taxon>
        <taxon>Bacillati</taxon>
        <taxon>Bacillota</taxon>
        <taxon>Bacilli</taxon>
        <taxon>Bacillales</taxon>
        <taxon>Paenibacillaceae</taxon>
        <taxon>Paenibacillus</taxon>
    </lineage>
</organism>
<keyword evidence="3" id="KW-1185">Reference proteome</keyword>
<dbReference type="RefSeq" id="WP_025700583.1">
    <property type="nucleotide sequence ID" value="NZ_JAUSUY010000002.1"/>
</dbReference>
<evidence type="ECO:0000313" key="2">
    <source>
        <dbReference type="EMBL" id="MDT3424957.1"/>
    </source>
</evidence>
<dbReference type="EMBL" id="JAUSUY010000002">
    <property type="protein sequence ID" value="MDT3424957.1"/>
    <property type="molecule type" value="Genomic_DNA"/>
</dbReference>
<reference evidence="2 3" key="1">
    <citation type="submission" date="2023-07" db="EMBL/GenBank/DDBJ databases">
        <title>Genomic Encyclopedia of Type Strains, Phase IV (KMG-IV): sequencing the most valuable type-strain genomes for metagenomic binning, comparative biology and taxonomic classification.</title>
        <authorList>
            <person name="Goeker M."/>
        </authorList>
    </citation>
    <scope>NUCLEOTIDE SEQUENCE [LARGE SCALE GENOMIC DNA]</scope>
    <source>
        <strain evidence="2 3">T98</strain>
    </source>
</reference>
<evidence type="ECO:0008006" key="4">
    <source>
        <dbReference type="Google" id="ProtNLM"/>
    </source>
</evidence>
<name>A0ABU3H2B3_9BACL</name>
<gene>
    <name evidence="2" type="ORF">J2Z22_000470</name>
</gene>
<dbReference type="Proteomes" id="UP001248709">
    <property type="component" value="Unassembled WGS sequence"/>
</dbReference>
<sequence length="69" mass="7735">MDLLFPVTTAILLALGAFCIFISMDNHRKIRHAFRQGMAVSPSRRAYAPNSPNLPGRTPELKRDQEQPA</sequence>
<feature type="region of interest" description="Disordered" evidence="1">
    <location>
        <begin position="41"/>
        <end position="69"/>
    </location>
</feature>
<evidence type="ECO:0000256" key="1">
    <source>
        <dbReference type="SAM" id="MobiDB-lite"/>
    </source>
</evidence>
<accession>A0ABU3H2B3</accession>